<evidence type="ECO:0000313" key="1">
    <source>
        <dbReference type="EnsemblPlants" id="OBART08G16100.1"/>
    </source>
</evidence>
<dbReference type="Proteomes" id="UP000026960">
    <property type="component" value="Chromosome 8"/>
</dbReference>
<keyword evidence="2" id="KW-1185">Reference proteome</keyword>
<dbReference type="Gramene" id="OBART08G16100.1">
    <property type="protein sequence ID" value="OBART08G16100.1"/>
    <property type="gene ID" value="OBART08G16100"/>
</dbReference>
<sequence length="143" mass="15802">MEVATTNSPLMVFTSWFHGRCVRWDDQESEGFHKVMAYFPGNFVNLAPIFDEVHLTNHGSILSIILICVEEECDQGGGCDDLAVDGVHLRVPWKSDGLHKVATYFPGNFVNLAPISDEVHVTNHGSILSTILAFVEEEGDQAV</sequence>
<accession>A0A0D3H0Q3</accession>
<evidence type="ECO:0000313" key="2">
    <source>
        <dbReference type="Proteomes" id="UP000026960"/>
    </source>
</evidence>
<reference evidence="1" key="1">
    <citation type="journal article" date="2009" name="Rice">
        <title>De Novo Next Generation Sequencing of Plant Genomes.</title>
        <authorList>
            <person name="Rounsley S."/>
            <person name="Marri P.R."/>
            <person name="Yu Y."/>
            <person name="He R."/>
            <person name="Sisneros N."/>
            <person name="Goicoechea J.L."/>
            <person name="Lee S.J."/>
            <person name="Angelova A."/>
            <person name="Kudrna D."/>
            <person name="Luo M."/>
            <person name="Affourtit J."/>
            <person name="Desany B."/>
            <person name="Knight J."/>
            <person name="Niazi F."/>
            <person name="Egholm M."/>
            <person name="Wing R.A."/>
        </authorList>
    </citation>
    <scope>NUCLEOTIDE SEQUENCE [LARGE SCALE GENOMIC DNA]</scope>
    <source>
        <strain evidence="1">cv. IRGC 105608</strain>
    </source>
</reference>
<organism evidence="1">
    <name type="scientific">Oryza barthii</name>
    <dbReference type="NCBI Taxonomy" id="65489"/>
    <lineage>
        <taxon>Eukaryota</taxon>
        <taxon>Viridiplantae</taxon>
        <taxon>Streptophyta</taxon>
        <taxon>Embryophyta</taxon>
        <taxon>Tracheophyta</taxon>
        <taxon>Spermatophyta</taxon>
        <taxon>Magnoliopsida</taxon>
        <taxon>Liliopsida</taxon>
        <taxon>Poales</taxon>
        <taxon>Poaceae</taxon>
        <taxon>BOP clade</taxon>
        <taxon>Oryzoideae</taxon>
        <taxon>Oryzeae</taxon>
        <taxon>Oryzinae</taxon>
        <taxon>Oryza</taxon>
    </lineage>
</organism>
<reference evidence="1" key="2">
    <citation type="submission" date="2015-03" db="UniProtKB">
        <authorList>
            <consortium name="EnsemblPlants"/>
        </authorList>
    </citation>
    <scope>IDENTIFICATION</scope>
</reference>
<dbReference type="EnsemblPlants" id="OBART08G16100.1">
    <property type="protein sequence ID" value="OBART08G16100.1"/>
    <property type="gene ID" value="OBART08G16100"/>
</dbReference>
<proteinExistence type="predicted"/>
<protein>
    <submittedName>
        <fullName evidence="1">Uncharacterized protein</fullName>
    </submittedName>
</protein>
<dbReference type="PaxDb" id="65489-OBART08G16100.1"/>
<dbReference type="HOGENOM" id="CLU_1809166_0_0_1"/>
<dbReference type="STRING" id="65489.A0A0D3H0Q3"/>
<dbReference type="AlphaFoldDB" id="A0A0D3H0Q3"/>
<name>A0A0D3H0Q3_9ORYZ</name>